<dbReference type="Proteomes" id="UP000053860">
    <property type="component" value="Unassembled WGS sequence"/>
</dbReference>
<dbReference type="EMBL" id="LGGN01000175">
    <property type="protein sequence ID" value="KUK77004.1"/>
    <property type="molecule type" value="Genomic_DNA"/>
</dbReference>
<protein>
    <recommendedName>
        <fullName evidence="4">Helix-hairpin-helix domain-containing protein</fullName>
    </recommendedName>
</protein>
<accession>A0A117M082</accession>
<dbReference type="AlphaFoldDB" id="A0A117M082"/>
<dbReference type="SUPFAM" id="SSF47781">
    <property type="entry name" value="RuvA domain 2-like"/>
    <property type="match status" value="1"/>
</dbReference>
<proteinExistence type="predicted"/>
<evidence type="ECO:0000313" key="3">
    <source>
        <dbReference type="Proteomes" id="UP000053860"/>
    </source>
</evidence>
<comment type="caution">
    <text evidence="2">The sequence shown here is derived from an EMBL/GenBank/DDBJ whole genome shotgun (WGS) entry which is preliminary data.</text>
</comment>
<feature type="signal peptide" evidence="1">
    <location>
        <begin position="1"/>
        <end position="22"/>
    </location>
</feature>
<evidence type="ECO:0008006" key="4">
    <source>
        <dbReference type="Google" id="ProtNLM"/>
    </source>
</evidence>
<feature type="chain" id="PRO_5007150952" description="Helix-hairpin-helix domain-containing protein" evidence="1">
    <location>
        <begin position="23"/>
        <end position="683"/>
    </location>
</feature>
<dbReference type="PATRIC" id="fig|294710.3.peg.1314"/>
<gene>
    <name evidence="2" type="ORF">XD92_0963</name>
</gene>
<keyword evidence="1" id="KW-0732">Signal</keyword>
<reference evidence="3" key="1">
    <citation type="journal article" date="2015" name="MBio">
        <title>Genome-Resolved Metagenomic Analysis Reveals Roles for Candidate Phyla and Other Microbial Community Members in Biogeochemical Transformations in Oil Reservoirs.</title>
        <authorList>
            <person name="Hu P."/>
            <person name="Tom L."/>
            <person name="Singh A."/>
            <person name="Thomas B.C."/>
            <person name="Baker B.J."/>
            <person name="Piceno Y.M."/>
            <person name="Andersen G.L."/>
            <person name="Banfield J.F."/>
        </authorList>
    </citation>
    <scope>NUCLEOTIDE SEQUENCE [LARGE SCALE GENOMIC DNA]</scope>
</reference>
<name>A0A117M082_9BACT</name>
<dbReference type="InterPro" id="IPR010994">
    <property type="entry name" value="RuvA_2-like"/>
</dbReference>
<sequence length="683" mass="78245">MKKQLTAFLPILLFGLFNGLSAQEAAWHTYVEQLAEEEGIDEATVENIYTELLYLESNPMDLNGVTREQLEQFPLLSPTQITSLVTFLEKNRPLYTVFELRNVPYFDFQTVERVLPFFTVGEPKKERAVSARELAKNGLHELQLRLDKTLTPRAGYTAYPDSVLERYPNRKYVGEDFYTSLRYSYRYRDKLQAGFTAEKDAGEPFLRDGYSKGYDHYGVHLLLHDIGPLKTLALGDYRLSFGQGLILNNDYGVSKSWGTDQIARRTQQPKRHFSTAESGYFRGVAALLTVGHLSLTPFYSNRKIDANLSEEGEITSFKTDGLHRTPLEIEKKGNSREQVTGVNLNYRRGGLQVGISGLYHSYNRMYHPVLREYNRYYLRDSTHLNGSVDYSYQLPGFLFAGETAIARNGAVATLNMVQYRSAGSNTLTLLHRYYPISYNALHGQAFSEGSDLRNERGLYLGGSISPLRGVTLNSYIDLVRHPWLRYGANAPSSTIDCYLLTSWRISRHTTLDLRYKYKRKEKNITLPGEEEKPLLPYATHKVRLRWMQSLQDDWDLRTTADMAIYKEQPFPAEKGFMLSQNISYRGKGPLTGDAFIAFFNAESYDVRLYSYERNLLSSFYMPSFYGKGLRIALSGKYALSPAVTLSLKAAHTCYWDRDTIGSGTEQINGNSRTDLWCYLRWKF</sequence>
<evidence type="ECO:0000256" key="1">
    <source>
        <dbReference type="SAM" id="SignalP"/>
    </source>
</evidence>
<organism evidence="2 3">
    <name type="scientific">Proteiniphilum acetatigenes</name>
    <dbReference type="NCBI Taxonomy" id="294710"/>
    <lineage>
        <taxon>Bacteria</taxon>
        <taxon>Pseudomonadati</taxon>
        <taxon>Bacteroidota</taxon>
        <taxon>Bacteroidia</taxon>
        <taxon>Bacteroidales</taxon>
        <taxon>Dysgonomonadaceae</taxon>
        <taxon>Proteiniphilum</taxon>
    </lineage>
</organism>
<evidence type="ECO:0000313" key="2">
    <source>
        <dbReference type="EMBL" id="KUK77004.1"/>
    </source>
</evidence>